<accession>X1IDZ7</accession>
<dbReference type="InterPro" id="IPR008979">
    <property type="entry name" value="Galactose-bd-like_sf"/>
</dbReference>
<dbReference type="AlphaFoldDB" id="X1IDZ7"/>
<dbReference type="SUPFAM" id="SSF49785">
    <property type="entry name" value="Galactose-binding domain-like"/>
    <property type="match status" value="1"/>
</dbReference>
<evidence type="ECO:0008006" key="2">
    <source>
        <dbReference type="Google" id="ProtNLM"/>
    </source>
</evidence>
<feature type="non-terminal residue" evidence="1">
    <location>
        <position position="109"/>
    </location>
</feature>
<gene>
    <name evidence="1" type="ORF">S03H2_59136</name>
</gene>
<name>X1IDZ7_9ZZZZ</name>
<organism evidence="1">
    <name type="scientific">marine sediment metagenome</name>
    <dbReference type="NCBI Taxonomy" id="412755"/>
    <lineage>
        <taxon>unclassified sequences</taxon>
        <taxon>metagenomes</taxon>
        <taxon>ecological metagenomes</taxon>
    </lineage>
</organism>
<protein>
    <recommendedName>
        <fullName evidence="2">F5/8 type C domain-containing protein</fullName>
    </recommendedName>
</protein>
<dbReference type="EMBL" id="BARU01038011">
    <property type="protein sequence ID" value="GAH79917.1"/>
    <property type="molecule type" value="Genomic_DNA"/>
</dbReference>
<proteinExistence type="predicted"/>
<comment type="caution">
    <text evidence="1">The sequence shown here is derived from an EMBL/GenBank/DDBJ whole genome shotgun (WGS) entry which is preliminary data.</text>
</comment>
<reference evidence="1" key="1">
    <citation type="journal article" date="2014" name="Front. Microbiol.">
        <title>High frequency of phylogenetically diverse reductive dehalogenase-homologous genes in deep subseafloor sedimentary metagenomes.</title>
        <authorList>
            <person name="Kawai M."/>
            <person name="Futagami T."/>
            <person name="Toyoda A."/>
            <person name="Takaki Y."/>
            <person name="Nishi S."/>
            <person name="Hori S."/>
            <person name="Arai W."/>
            <person name="Tsubouchi T."/>
            <person name="Morono Y."/>
            <person name="Uchiyama I."/>
            <person name="Ito T."/>
            <person name="Fujiyama A."/>
            <person name="Inagaki F."/>
            <person name="Takami H."/>
        </authorList>
    </citation>
    <scope>NUCLEOTIDE SEQUENCE</scope>
    <source>
        <strain evidence="1">Expedition CK06-06</strain>
    </source>
</reference>
<evidence type="ECO:0000313" key="1">
    <source>
        <dbReference type="EMBL" id="GAH79917.1"/>
    </source>
</evidence>
<sequence length="109" mass="12599">MKKILLIILALLLIYILTGYCTTYTSRYPPVQSWDYVKTTSYSSTSYFPHYATDPTKSLTGLPSKNSWLSYSDATTNQRFHIDLGSVKVIRRIYYENFHNTGAWLDRGV</sequence>